<dbReference type="Proteomes" id="UP000770661">
    <property type="component" value="Unassembled WGS sequence"/>
</dbReference>
<gene>
    <name evidence="1" type="ORF">GWK47_046725</name>
</gene>
<accession>A0A8J5CX21</accession>
<evidence type="ECO:0000313" key="1">
    <source>
        <dbReference type="EMBL" id="KAG0721307.1"/>
    </source>
</evidence>
<sequence>MEDHKFFSVKILKEAGQLVEYHEMLLSSCMKNVGLSLERSVDMILEVVAFHARSVLLCWCAQGGCELDAMPECRTYNICMRVPKAADGDPVWAGWNSKKQLGTDRVPGQKAKVSLFWPGEEQHPAQSVLCIKGFHSFSKFSQYVGVRSKNLNLSWEFGGSPLAEAFCPAPILKTKWGRFRGLSPPWPISSPGQ</sequence>
<comment type="caution">
    <text evidence="1">The sequence shown here is derived from an EMBL/GenBank/DDBJ whole genome shotgun (WGS) entry which is preliminary data.</text>
</comment>
<dbReference type="EMBL" id="JACEEZ010011376">
    <property type="protein sequence ID" value="KAG0721307.1"/>
    <property type="molecule type" value="Genomic_DNA"/>
</dbReference>
<evidence type="ECO:0000313" key="2">
    <source>
        <dbReference type="Proteomes" id="UP000770661"/>
    </source>
</evidence>
<keyword evidence="2" id="KW-1185">Reference proteome</keyword>
<reference evidence="1" key="1">
    <citation type="submission" date="2020-07" db="EMBL/GenBank/DDBJ databases">
        <title>The High-quality genome of the commercially important snow crab, Chionoecetes opilio.</title>
        <authorList>
            <person name="Jeong J.-H."/>
            <person name="Ryu S."/>
        </authorList>
    </citation>
    <scope>NUCLEOTIDE SEQUENCE</scope>
    <source>
        <strain evidence="1">MADBK_172401_WGS</strain>
        <tissue evidence="1">Digestive gland</tissue>
    </source>
</reference>
<name>A0A8J5CX21_CHIOP</name>
<organism evidence="1 2">
    <name type="scientific">Chionoecetes opilio</name>
    <name type="common">Atlantic snow crab</name>
    <name type="synonym">Cancer opilio</name>
    <dbReference type="NCBI Taxonomy" id="41210"/>
    <lineage>
        <taxon>Eukaryota</taxon>
        <taxon>Metazoa</taxon>
        <taxon>Ecdysozoa</taxon>
        <taxon>Arthropoda</taxon>
        <taxon>Crustacea</taxon>
        <taxon>Multicrustacea</taxon>
        <taxon>Malacostraca</taxon>
        <taxon>Eumalacostraca</taxon>
        <taxon>Eucarida</taxon>
        <taxon>Decapoda</taxon>
        <taxon>Pleocyemata</taxon>
        <taxon>Brachyura</taxon>
        <taxon>Eubrachyura</taxon>
        <taxon>Majoidea</taxon>
        <taxon>Majidae</taxon>
        <taxon>Chionoecetes</taxon>
    </lineage>
</organism>
<protein>
    <submittedName>
        <fullName evidence="1">Uncharacterized protein</fullName>
    </submittedName>
</protein>
<proteinExistence type="predicted"/>
<dbReference type="AlphaFoldDB" id="A0A8J5CX21"/>